<dbReference type="Gene3D" id="6.10.250.660">
    <property type="match status" value="1"/>
</dbReference>
<dbReference type="InterPro" id="IPR019933">
    <property type="entry name" value="DivIVA_domain"/>
</dbReference>
<sequence>MRRFLALFRHARSVRHAQPGRHARPTELPPARRSPNAGWYRSASCRPLTANQVRDRRFADARRGLEPNEVYAFLHRVAAELAATRRELIMTREENVRIKRALRNWQSRFTPGVRW</sequence>
<keyword evidence="3" id="KW-1185">Reference proteome</keyword>
<dbReference type="RefSeq" id="WP_208814711.1">
    <property type="nucleotide sequence ID" value="NZ_WVUH01000146.1"/>
</dbReference>
<protein>
    <submittedName>
        <fullName evidence="2">DivIVA domain-containing protein</fullName>
    </submittedName>
</protein>
<feature type="region of interest" description="Disordered" evidence="1">
    <location>
        <begin position="15"/>
        <end position="40"/>
    </location>
</feature>
<evidence type="ECO:0000256" key="1">
    <source>
        <dbReference type="SAM" id="MobiDB-lite"/>
    </source>
</evidence>
<evidence type="ECO:0000313" key="2">
    <source>
        <dbReference type="EMBL" id="MBO4207798.1"/>
    </source>
</evidence>
<evidence type="ECO:0000313" key="3">
    <source>
        <dbReference type="Proteomes" id="UP000823521"/>
    </source>
</evidence>
<dbReference type="EMBL" id="WVUH01000146">
    <property type="protein sequence ID" value="MBO4207798.1"/>
    <property type="molecule type" value="Genomic_DNA"/>
</dbReference>
<accession>A0ABS3VTV5</accession>
<dbReference type="NCBIfam" id="TIGR03544">
    <property type="entry name" value="DivI1A_domain"/>
    <property type="match status" value="1"/>
</dbReference>
<reference evidence="2 3" key="1">
    <citation type="submission" date="2019-12" db="EMBL/GenBank/DDBJ databases">
        <title>Whole genome sequencing of endophytic Actinobacterium Micromonospora sp. MPMI6T.</title>
        <authorList>
            <person name="Evv R."/>
            <person name="Podile A.R."/>
        </authorList>
    </citation>
    <scope>NUCLEOTIDE SEQUENCE [LARGE SCALE GENOMIC DNA]</scope>
    <source>
        <strain evidence="2 3">MPMI6</strain>
    </source>
</reference>
<organism evidence="2 3">
    <name type="scientific">Micromonospora echinofusca</name>
    <dbReference type="NCBI Taxonomy" id="47858"/>
    <lineage>
        <taxon>Bacteria</taxon>
        <taxon>Bacillati</taxon>
        <taxon>Actinomycetota</taxon>
        <taxon>Actinomycetes</taxon>
        <taxon>Micromonosporales</taxon>
        <taxon>Micromonosporaceae</taxon>
        <taxon>Micromonospora</taxon>
    </lineage>
</organism>
<name>A0ABS3VTV5_MICEH</name>
<dbReference type="Proteomes" id="UP000823521">
    <property type="component" value="Unassembled WGS sequence"/>
</dbReference>
<comment type="caution">
    <text evidence="2">The sequence shown here is derived from an EMBL/GenBank/DDBJ whole genome shotgun (WGS) entry which is preliminary data.</text>
</comment>
<proteinExistence type="predicted"/>
<gene>
    <name evidence="2" type="ORF">GSF22_17565</name>
</gene>